<reference evidence="1 2" key="1">
    <citation type="journal article" date="2018" name="Science">
        <title>The opium poppy genome and morphinan production.</title>
        <authorList>
            <person name="Guo L."/>
            <person name="Winzer T."/>
            <person name="Yang X."/>
            <person name="Li Y."/>
            <person name="Ning Z."/>
            <person name="He Z."/>
            <person name="Teodor R."/>
            <person name="Lu Y."/>
            <person name="Bowser T.A."/>
            <person name="Graham I.A."/>
            <person name="Ye K."/>
        </authorList>
    </citation>
    <scope>NUCLEOTIDE SEQUENCE [LARGE SCALE GENOMIC DNA]</scope>
    <source>
        <strain evidence="2">cv. HN1</strain>
        <tissue evidence="1">Leaves</tissue>
    </source>
</reference>
<evidence type="ECO:0000313" key="2">
    <source>
        <dbReference type="Proteomes" id="UP000316621"/>
    </source>
</evidence>
<dbReference type="Proteomes" id="UP000316621">
    <property type="component" value="Chromosome 8"/>
</dbReference>
<gene>
    <name evidence="1" type="ORF">C5167_049250</name>
</gene>
<dbReference type="AlphaFoldDB" id="A0A4Y7KN56"/>
<name>A0A4Y7KN56_PAPSO</name>
<evidence type="ECO:0000313" key="1">
    <source>
        <dbReference type="EMBL" id="RZC73770.1"/>
    </source>
</evidence>
<dbReference type="Gramene" id="RZC73770">
    <property type="protein sequence ID" value="RZC73770"/>
    <property type="gene ID" value="C5167_049250"/>
</dbReference>
<keyword evidence="2" id="KW-1185">Reference proteome</keyword>
<accession>A0A4Y7KN56</accession>
<sequence length="62" mass="6840">MLLVEITLGRASMVIAFVTLRKINRSKLRVQKGILTCTTTTVPNLTIISDINVRKTSKILVG</sequence>
<organism evidence="1 2">
    <name type="scientific">Papaver somniferum</name>
    <name type="common">Opium poppy</name>
    <dbReference type="NCBI Taxonomy" id="3469"/>
    <lineage>
        <taxon>Eukaryota</taxon>
        <taxon>Viridiplantae</taxon>
        <taxon>Streptophyta</taxon>
        <taxon>Embryophyta</taxon>
        <taxon>Tracheophyta</taxon>
        <taxon>Spermatophyta</taxon>
        <taxon>Magnoliopsida</taxon>
        <taxon>Ranunculales</taxon>
        <taxon>Papaveraceae</taxon>
        <taxon>Papaveroideae</taxon>
        <taxon>Papaver</taxon>
    </lineage>
</organism>
<dbReference type="EMBL" id="CM010722">
    <property type="protein sequence ID" value="RZC73770.1"/>
    <property type="molecule type" value="Genomic_DNA"/>
</dbReference>
<proteinExistence type="predicted"/>
<protein>
    <submittedName>
        <fullName evidence="1">Uncharacterized protein</fullName>
    </submittedName>
</protein>